<accession>A0ABQ4I2F0</accession>
<keyword evidence="6" id="KW-0061">Asparagine biosynthesis</keyword>
<dbReference type="InterPro" id="IPR029055">
    <property type="entry name" value="Ntn_hydrolases_N"/>
</dbReference>
<dbReference type="Pfam" id="PF00733">
    <property type="entry name" value="Asn_synthase"/>
    <property type="match status" value="1"/>
</dbReference>
<sequence>MCGIAGWVSYRSDLTAERDTLLAMTRTLAARGPDGEGLWADTHVALGHRRLAVIDPDGGAQPMSAMSNGRTVAVATYNGEIYNYRELRHELELAGHTFDTRSDTEVMLHAYLQWDVDFVSRLNGMYAIAIWDARTEELLLVRDRLGVKPLYYAPLPGGVLFGSEPKAILAHREFSARVTPEGLAGLLTNLRSPGYAPLRGLREVRPGHLVKVSRSGCTERRYWGLDAHDHSDDLGTTVSTVRSLLEDIVDRQVVADVPLCTLLSGGLDSSAITALAARTLDTPVRSYALDFTAPAGFVPDPVRTSADAPIAALMAGHLGAQHSTVELSAEQLAAQEVFDAVLRARDLPAWGDLDNSLYLLLDRVRQGATVALSGEAADELFGGYLWFHTPEAIGADTFPWFARLIDWTPQRGGSVLDPTFMWGVVLPTIRQQYEEALAEVPRLSSDSPAERRMREVSSMFLTRMLPEMLDRKDRISMAVGVEVRVPFCDHRLVDYVFNAPWALKTHDGREKSLLRSAVADLLPDVVAQRVKVPYPATQDPGYERAIRRRFAAIVADRNAPVRPLLDLAAAREALTRPVGQASMQHERLELERIVTMNDWLSRYGPELI</sequence>
<dbReference type="NCBIfam" id="TIGR01536">
    <property type="entry name" value="asn_synth_AEB"/>
    <property type="match status" value="1"/>
</dbReference>
<evidence type="ECO:0000256" key="2">
    <source>
        <dbReference type="ARBA" id="ARBA00005752"/>
    </source>
</evidence>
<evidence type="ECO:0000256" key="7">
    <source>
        <dbReference type="ARBA" id="ARBA00022962"/>
    </source>
</evidence>
<dbReference type="PANTHER" id="PTHR43284:SF1">
    <property type="entry name" value="ASPARAGINE SYNTHETASE"/>
    <property type="match status" value="1"/>
</dbReference>
<dbReference type="Gene3D" id="3.40.50.620">
    <property type="entry name" value="HUPs"/>
    <property type="match status" value="1"/>
</dbReference>
<evidence type="ECO:0000313" key="11">
    <source>
        <dbReference type="Proteomes" id="UP000647017"/>
    </source>
</evidence>
<evidence type="ECO:0000313" key="10">
    <source>
        <dbReference type="EMBL" id="GIJ12063.1"/>
    </source>
</evidence>
<dbReference type="InterPro" id="IPR051786">
    <property type="entry name" value="ASN_synthetase/amidase"/>
</dbReference>
<dbReference type="InterPro" id="IPR033738">
    <property type="entry name" value="AsnB_N"/>
</dbReference>
<name>A0ABQ4I2F0_9ACTN</name>
<keyword evidence="7" id="KW-0315">Glutamine amidotransferase</keyword>
<evidence type="ECO:0000256" key="3">
    <source>
        <dbReference type="ARBA" id="ARBA00012737"/>
    </source>
</evidence>
<dbReference type="CDD" id="cd00712">
    <property type="entry name" value="AsnB"/>
    <property type="match status" value="1"/>
</dbReference>
<dbReference type="Pfam" id="PF13537">
    <property type="entry name" value="GATase_7"/>
    <property type="match status" value="1"/>
</dbReference>
<dbReference type="PROSITE" id="PS51278">
    <property type="entry name" value="GATASE_TYPE_2"/>
    <property type="match status" value="1"/>
</dbReference>
<dbReference type="EC" id="6.3.5.4" evidence="3"/>
<dbReference type="InterPro" id="IPR006426">
    <property type="entry name" value="Asn_synth_AEB"/>
</dbReference>
<dbReference type="InterPro" id="IPR017932">
    <property type="entry name" value="GATase_2_dom"/>
</dbReference>
<dbReference type="CDD" id="cd01991">
    <property type="entry name" value="Asn_synthase_B_C"/>
    <property type="match status" value="1"/>
</dbReference>
<evidence type="ECO:0000259" key="9">
    <source>
        <dbReference type="PROSITE" id="PS51278"/>
    </source>
</evidence>
<dbReference type="Gene3D" id="3.60.20.10">
    <property type="entry name" value="Glutamine Phosphoribosylpyrophosphate, subunit 1, domain 1"/>
    <property type="match status" value="1"/>
</dbReference>
<keyword evidence="5" id="KW-0067">ATP-binding</keyword>
<comment type="pathway">
    <text evidence="1">Amino-acid biosynthesis; L-asparagine biosynthesis; L-asparagine from L-aspartate (L-Gln route): step 1/1.</text>
</comment>
<dbReference type="InterPro" id="IPR014729">
    <property type="entry name" value="Rossmann-like_a/b/a_fold"/>
</dbReference>
<dbReference type="RefSeq" id="WP_204013039.1">
    <property type="nucleotide sequence ID" value="NZ_BOOZ01000043.1"/>
</dbReference>
<evidence type="ECO:0000256" key="1">
    <source>
        <dbReference type="ARBA" id="ARBA00005187"/>
    </source>
</evidence>
<dbReference type="PIRSF" id="PIRSF001589">
    <property type="entry name" value="Asn_synthetase_glu-h"/>
    <property type="match status" value="1"/>
</dbReference>
<comment type="caution">
    <text evidence="10">The sequence shown here is derived from an EMBL/GenBank/DDBJ whole genome shotgun (WGS) entry which is preliminary data.</text>
</comment>
<evidence type="ECO:0000256" key="6">
    <source>
        <dbReference type="ARBA" id="ARBA00022888"/>
    </source>
</evidence>
<keyword evidence="6" id="KW-0028">Amino-acid biosynthesis</keyword>
<dbReference type="InterPro" id="IPR001962">
    <property type="entry name" value="Asn_synthase"/>
</dbReference>
<comment type="catalytic activity">
    <reaction evidence="8">
        <text>L-aspartate + L-glutamine + ATP + H2O = L-asparagine + L-glutamate + AMP + diphosphate + H(+)</text>
        <dbReference type="Rhea" id="RHEA:12228"/>
        <dbReference type="ChEBI" id="CHEBI:15377"/>
        <dbReference type="ChEBI" id="CHEBI:15378"/>
        <dbReference type="ChEBI" id="CHEBI:29985"/>
        <dbReference type="ChEBI" id="CHEBI:29991"/>
        <dbReference type="ChEBI" id="CHEBI:30616"/>
        <dbReference type="ChEBI" id="CHEBI:33019"/>
        <dbReference type="ChEBI" id="CHEBI:58048"/>
        <dbReference type="ChEBI" id="CHEBI:58359"/>
        <dbReference type="ChEBI" id="CHEBI:456215"/>
        <dbReference type="EC" id="6.3.5.4"/>
    </reaction>
</comment>
<protein>
    <recommendedName>
        <fullName evidence="3">asparagine synthase (glutamine-hydrolyzing)</fullName>
        <ecNumber evidence="3">6.3.5.4</ecNumber>
    </recommendedName>
</protein>
<dbReference type="Proteomes" id="UP000647017">
    <property type="component" value="Unassembled WGS sequence"/>
</dbReference>
<comment type="similarity">
    <text evidence="2">Belongs to the asparagine synthetase family.</text>
</comment>
<dbReference type="SUPFAM" id="SSF56235">
    <property type="entry name" value="N-terminal nucleophile aminohydrolases (Ntn hydrolases)"/>
    <property type="match status" value="1"/>
</dbReference>
<gene>
    <name evidence="10" type="primary">asnB_4</name>
    <name evidence="10" type="ORF">Van01_52770</name>
</gene>
<dbReference type="SUPFAM" id="SSF52402">
    <property type="entry name" value="Adenine nucleotide alpha hydrolases-like"/>
    <property type="match status" value="1"/>
</dbReference>
<dbReference type="EMBL" id="BOOZ01000043">
    <property type="protein sequence ID" value="GIJ12063.1"/>
    <property type="molecule type" value="Genomic_DNA"/>
</dbReference>
<feature type="domain" description="Glutamine amidotransferase type-2" evidence="9">
    <location>
        <begin position="2"/>
        <end position="215"/>
    </location>
</feature>
<evidence type="ECO:0000256" key="8">
    <source>
        <dbReference type="ARBA" id="ARBA00048741"/>
    </source>
</evidence>
<reference evidence="10 11" key="1">
    <citation type="submission" date="2021-01" db="EMBL/GenBank/DDBJ databases">
        <title>Whole genome shotgun sequence of Verrucosispora andamanensis NBRC 109075.</title>
        <authorList>
            <person name="Komaki H."/>
            <person name="Tamura T."/>
        </authorList>
    </citation>
    <scope>NUCLEOTIDE SEQUENCE [LARGE SCALE GENOMIC DNA]</scope>
    <source>
        <strain evidence="10 11">NBRC 109075</strain>
    </source>
</reference>
<evidence type="ECO:0000256" key="5">
    <source>
        <dbReference type="ARBA" id="ARBA00022840"/>
    </source>
</evidence>
<keyword evidence="11" id="KW-1185">Reference proteome</keyword>
<evidence type="ECO:0000256" key="4">
    <source>
        <dbReference type="ARBA" id="ARBA00022741"/>
    </source>
</evidence>
<keyword evidence="4" id="KW-0547">Nucleotide-binding</keyword>
<organism evidence="10 11">
    <name type="scientific">Micromonospora andamanensis</name>
    <dbReference type="NCBI Taxonomy" id="1287068"/>
    <lineage>
        <taxon>Bacteria</taxon>
        <taxon>Bacillati</taxon>
        <taxon>Actinomycetota</taxon>
        <taxon>Actinomycetes</taxon>
        <taxon>Micromonosporales</taxon>
        <taxon>Micromonosporaceae</taxon>
        <taxon>Micromonospora</taxon>
    </lineage>
</organism>
<proteinExistence type="inferred from homology"/>
<dbReference type="PANTHER" id="PTHR43284">
    <property type="entry name" value="ASPARAGINE SYNTHETASE (GLUTAMINE-HYDROLYZING)"/>
    <property type="match status" value="1"/>
</dbReference>